<keyword evidence="6 9" id="KW-1133">Transmembrane helix</keyword>
<accession>A0AA37J1J0</accession>
<feature type="transmembrane region" description="Helical" evidence="9">
    <location>
        <begin position="127"/>
        <end position="145"/>
    </location>
</feature>
<gene>
    <name evidence="11" type="ORF">JCM17207_19860</name>
</gene>
<name>A0AA37J1J0_9FIRM</name>
<reference evidence="11" key="1">
    <citation type="journal article" date="2022" name="Int. J. Syst. Evol. Microbiol.">
        <title>Genome-based, phenotypic and chemotaxonomic classification of Faecalibacterium strains: proposal of three novel species Faecalibacterium duncaniae sp. nov., Faecalibacterium hattorii sp. nov. and Faecalibacterium gallinarum sp. nov. .</title>
        <authorList>
            <person name="Sakamoto M."/>
            <person name="Sakurai N."/>
            <person name="Tanno H."/>
            <person name="Iino T."/>
            <person name="Ohkuma M."/>
            <person name="Endo A."/>
        </authorList>
    </citation>
    <scope>NUCLEOTIDE SEQUENCE</scope>
    <source>
        <strain evidence="11">JCM 17207</strain>
    </source>
</reference>
<keyword evidence="3" id="KW-1003">Cell membrane</keyword>
<organism evidence="11 12">
    <name type="scientific">Faecalibacterium gallinarum</name>
    <dbReference type="NCBI Taxonomy" id="2903556"/>
    <lineage>
        <taxon>Bacteria</taxon>
        <taxon>Bacillati</taxon>
        <taxon>Bacillota</taxon>
        <taxon>Clostridia</taxon>
        <taxon>Eubacteriales</taxon>
        <taxon>Oscillospiraceae</taxon>
        <taxon>Faecalibacterium</taxon>
    </lineage>
</organism>
<keyword evidence="5 9" id="KW-0812">Transmembrane</keyword>
<evidence type="ECO:0000256" key="2">
    <source>
        <dbReference type="ARBA" id="ARBA00022448"/>
    </source>
</evidence>
<comment type="subcellular location">
    <subcellularLocation>
        <location evidence="1">Cell inner membrane</location>
        <topology evidence="1">Multi-pass membrane protein</topology>
    </subcellularLocation>
</comment>
<dbReference type="Proteomes" id="UP001055185">
    <property type="component" value="Unassembled WGS sequence"/>
</dbReference>
<dbReference type="PANTHER" id="PTHR35011:SF5">
    <property type="entry name" value="SIALIC ACID TRAP TRANSPORTER SMALL PERMEASE PROTEIN SIAQ"/>
    <property type="match status" value="1"/>
</dbReference>
<feature type="transmembrane region" description="Helical" evidence="9">
    <location>
        <begin position="47"/>
        <end position="65"/>
    </location>
</feature>
<evidence type="ECO:0000256" key="7">
    <source>
        <dbReference type="ARBA" id="ARBA00023136"/>
    </source>
</evidence>
<feature type="transmembrane region" description="Helical" evidence="9">
    <location>
        <begin position="12"/>
        <end position="32"/>
    </location>
</feature>
<evidence type="ECO:0000259" key="10">
    <source>
        <dbReference type="Pfam" id="PF04290"/>
    </source>
</evidence>
<evidence type="ECO:0000256" key="5">
    <source>
        <dbReference type="ARBA" id="ARBA00022692"/>
    </source>
</evidence>
<evidence type="ECO:0000256" key="9">
    <source>
        <dbReference type="SAM" id="Phobius"/>
    </source>
</evidence>
<keyword evidence="12" id="KW-1185">Reference proteome</keyword>
<evidence type="ECO:0000256" key="8">
    <source>
        <dbReference type="ARBA" id="ARBA00038436"/>
    </source>
</evidence>
<sequence length="159" mass="18214">MKKLDKILDIVMRFIMAVAMFALLAGGTWQIFTRWILKDPSTFTDEFLRYVLIWASMIGSAYCFYKDEHLALDLVKDRVNGKVKIALILFIEAAILFFVCYVFIYGGLKLTLNATNQSSVMRLPFKFLYSILPISGVFIVLGRVLKYLQSFAEKKGEGK</sequence>
<evidence type="ECO:0000256" key="4">
    <source>
        <dbReference type="ARBA" id="ARBA00022519"/>
    </source>
</evidence>
<dbReference type="GO" id="GO:0005886">
    <property type="term" value="C:plasma membrane"/>
    <property type="evidence" value="ECO:0007669"/>
    <property type="project" value="UniProtKB-SubCell"/>
</dbReference>
<evidence type="ECO:0000313" key="12">
    <source>
        <dbReference type="Proteomes" id="UP001055185"/>
    </source>
</evidence>
<dbReference type="PANTHER" id="PTHR35011">
    <property type="entry name" value="2,3-DIKETO-L-GULONATE TRAP TRANSPORTER SMALL PERMEASE PROTEIN YIAM"/>
    <property type="match status" value="1"/>
</dbReference>
<evidence type="ECO:0000256" key="6">
    <source>
        <dbReference type="ARBA" id="ARBA00022989"/>
    </source>
</evidence>
<comment type="caution">
    <text evidence="11">The sequence shown here is derived from an EMBL/GenBank/DDBJ whole genome shotgun (WGS) entry which is preliminary data.</text>
</comment>
<feature type="domain" description="Tripartite ATP-independent periplasmic transporters DctQ component" evidence="10">
    <location>
        <begin position="27"/>
        <end position="150"/>
    </location>
</feature>
<dbReference type="InterPro" id="IPR055348">
    <property type="entry name" value="DctQ"/>
</dbReference>
<evidence type="ECO:0000256" key="1">
    <source>
        <dbReference type="ARBA" id="ARBA00004429"/>
    </source>
</evidence>
<feature type="transmembrane region" description="Helical" evidence="9">
    <location>
        <begin position="85"/>
        <end position="107"/>
    </location>
</feature>
<dbReference type="RefSeq" id="WP_238317585.1">
    <property type="nucleotide sequence ID" value="NZ_BQKV01000097.1"/>
</dbReference>
<protein>
    <submittedName>
        <fullName evidence="11">C4-dicarboxylate ABC transporter permease</fullName>
    </submittedName>
</protein>
<dbReference type="GO" id="GO:0015740">
    <property type="term" value="P:C4-dicarboxylate transport"/>
    <property type="evidence" value="ECO:0007669"/>
    <property type="project" value="TreeGrafter"/>
</dbReference>
<keyword evidence="7 9" id="KW-0472">Membrane</keyword>
<dbReference type="GO" id="GO:0022857">
    <property type="term" value="F:transmembrane transporter activity"/>
    <property type="evidence" value="ECO:0007669"/>
    <property type="project" value="TreeGrafter"/>
</dbReference>
<dbReference type="InterPro" id="IPR007387">
    <property type="entry name" value="TRAP_DctQ"/>
</dbReference>
<dbReference type="Pfam" id="PF04290">
    <property type="entry name" value="DctQ"/>
    <property type="match status" value="1"/>
</dbReference>
<dbReference type="EMBL" id="BQKV01000097">
    <property type="protein sequence ID" value="GJN65361.1"/>
    <property type="molecule type" value="Genomic_DNA"/>
</dbReference>
<proteinExistence type="inferred from homology"/>
<comment type="similarity">
    <text evidence="8">Belongs to the TRAP transporter small permease family.</text>
</comment>
<dbReference type="AlphaFoldDB" id="A0AA37J1J0"/>
<keyword evidence="2" id="KW-0813">Transport</keyword>
<keyword evidence="4" id="KW-0997">Cell inner membrane</keyword>
<evidence type="ECO:0000313" key="11">
    <source>
        <dbReference type="EMBL" id="GJN65361.1"/>
    </source>
</evidence>
<evidence type="ECO:0000256" key="3">
    <source>
        <dbReference type="ARBA" id="ARBA00022475"/>
    </source>
</evidence>